<reference evidence="4 5" key="1">
    <citation type="submission" date="2020-04" db="EMBL/GenBank/DDBJ databases">
        <title>Luteolibacter sp. G-1-1-1 isolated from soil.</title>
        <authorList>
            <person name="Dahal R.H."/>
        </authorList>
    </citation>
    <scope>NUCLEOTIDE SEQUENCE [LARGE SCALE GENOMIC DNA]</scope>
    <source>
        <strain evidence="4 5">G-1-1-1</strain>
    </source>
</reference>
<dbReference type="AlphaFoldDB" id="A0A858RHI1"/>
<evidence type="ECO:0000256" key="2">
    <source>
        <dbReference type="SAM" id="SignalP"/>
    </source>
</evidence>
<dbReference type="PANTHER" id="PTHR23150">
    <property type="entry name" value="SULFATASE MODIFYING FACTOR 1, 2"/>
    <property type="match status" value="1"/>
</dbReference>
<protein>
    <submittedName>
        <fullName evidence="4">Formylglycine-generating enzyme family protein</fullName>
    </submittedName>
</protein>
<dbReference type="InterPro" id="IPR051043">
    <property type="entry name" value="Sulfatase_Mod_Factor_Kinase"/>
</dbReference>
<evidence type="ECO:0000256" key="1">
    <source>
        <dbReference type="SAM" id="MobiDB-lite"/>
    </source>
</evidence>
<dbReference type="KEGG" id="luo:HHL09_12860"/>
<dbReference type="PANTHER" id="PTHR23150:SF19">
    <property type="entry name" value="FORMYLGLYCINE-GENERATING ENZYME"/>
    <property type="match status" value="1"/>
</dbReference>
<evidence type="ECO:0000313" key="4">
    <source>
        <dbReference type="EMBL" id="QJE96636.1"/>
    </source>
</evidence>
<gene>
    <name evidence="4" type="ORF">HHL09_12860</name>
</gene>
<keyword evidence="5" id="KW-1185">Reference proteome</keyword>
<dbReference type="InterPro" id="IPR016187">
    <property type="entry name" value="CTDL_fold"/>
</dbReference>
<dbReference type="Pfam" id="PF03781">
    <property type="entry name" value="FGE-sulfatase"/>
    <property type="match status" value="1"/>
</dbReference>
<organism evidence="4 5">
    <name type="scientific">Luteolibacter luteus</name>
    <dbReference type="NCBI Taxonomy" id="2728835"/>
    <lineage>
        <taxon>Bacteria</taxon>
        <taxon>Pseudomonadati</taxon>
        <taxon>Verrucomicrobiota</taxon>
        <taxon>Verrucomicrobiia</taxon>
        <taxon>Verrucomicrobiales</taxon>
        <taxon>Verrucomicrobiaceae</taxon>
        <taxon>Luteolibacter</taxon>
    </lineage>
</organism>
<accession>A0A858RHI1</accession>
<name>A0A858RHI1_9BACT</name>
<feature type="signal peptide" evidence="2">
    <location>
        <begin position="1"/>
        <end position="18"/>
    </location>
</feature>
<keyword evidence="2" id="KW-0732">Signal</keyword>
<dbReference type="InterPro" id="IPR005532">
    <property type="entry name" value="SUMF_dom"/>
</dbReference>
<dbReference type="Proteomes" id="UP000501812">
    <property type="component" value="Chromosome"/>
</dbReference>
<feature type="domain" description="Sulfatase-modifying factor enzyme-like" evidence="3">
    <location>
        <begin position="72"/>
        <end position="328"/>
    </location>
</feature>
<dbReference type="InterPro" id="IPR042095">
    <property type="entry name" value="SUMF_sf"/>
</dbReference>
<feature type="chain" id="PRO_5032549173" evidence="2">
    <location>
        <begin position="19"/>
        <end position="377"/>
    </location>
</feature>
<proteinExistence type="predicted"/>
<feature type="region of interest" description="Disordered" evidence="1">
    <location>
        <begin position="127"/>
        <end position="150"/>
    </location>
</feature>
<evidence type="ECO:0000313" key="5">
    <source>
        <dbReference type="Proteomes" id="UP000501812"/>
    </source>
</evidence>
<dbReference type="EMBL" id="CP051774">
    <property type="protein sequence ID" value="QJE96636.1"/>
    <property type="molecule type" value="Genomic_DNA"/>
</dbReference>
<dbReference type="SUPFAM" id="SSF56436">
    <property type="entry name" value="C-type lectin-like"/>
    <property type="match status" value="1"/>
</dbReference>
<dbReference type="GO" id="GO:0120147">
    <property type="term" value="F:formylglycine-generating oxidase activity"/>
    <property type="evidence" value="ECO:0007669"/>
    <property type="project" value="TreeGrafter"/>
</dbReference>
<dbReference type="Gene3D" id="3.90.1580.10">
    <property type="entry name" value="paralog of FGE (formylglycine-generating enzyme)"/>
    <property type="match status" value="1"/>
</dbReference>
<evidence type="ECO:0000259" key="3">
    <source>
        <dbReference type="Pfam" id="PF03781"/>
    </source>
</evidence>
<dbReference type="RefSeq" id="WP_169455037.1">
    <property type="nucleotide sequence ID" value="NZ_CP051774.1"/>
</dbReference>
<sequence>MNRLSLLSFALLLAPALAKDEAAPQELPNPQSFPVTEKIFEVVKKKADAPASADGMKPYTETVPSAKNATFDMVPLPAGEFTIGSPASEAGRKDNEGPQVKVALDAFWIGKCEMTWDVYRGFMENGKSRNKDGTLDRDSNNKTSEAPEIKDGETLVDVVSQPTPAYVPMHFEMGEGYGAGWPAIAMTHHAASKFCEWLTAQTGHYYRLPTEAEWEYACRAGTSTAYSFGDDASKLGDYAWNQENAEYTYHKVGQKKPNPWGLFDMHGNVSEWCLDAYLPDAYAKWQPGVKNPWNPAVNRYPHVTRGGHYYEGGPETLRSAVRVPSDPSWKAIDPQNPKSIWYLTSNQYIGFRVVRPMSVPDVKVMHKMWNTGPGPSE</sequence>